<feature type="compositionally biased region" description="Basic and acidic residues" evidence="1">
    <location>
        <begin position="69"/>
        <end position="99"/>
    </location>
</feature>
<evidence type="ECO:0000313" key="2">
    <source>
        <dbReference type="EMBL" id="GJN09774.1"/>
    </source>
</evidence>
<evidence type="ECO:0000256" key="1">
    <source>
        <dbReference type="SAM" id="MobiDB-lite"/>
    </source>
</evidence>
<gene>
    <name evidence="2" type="primary">ga27809</name>
    <name evidence="2" type="ORF">PR202_ga27809</name>
</gene>
<dbReference type="Proteomes" id="UP001054889">
    <property type="component" value="Unassembled WGS sequence"/>
</dbReference>
<reference evidence="2" key="2">
    <citation type="submission" date="2021-12" db="EMBL/GenBank/DDBJ databases">
        <title>Resequencing data analysis of finger millet.</title>
        <authorList>
            <person name="Hatakeyama M."/>
            <person name="Aluri S."/>
            <person name="Balachadran M.T."/>
            <person name="Sivarajan S.R."/>
            <person name="Poveda L."/>
            <person name="Shimizu-Inatsugi R."/>
            <person name="Schlapbach R."/>
            <person name="Sreeman S.M."/>
            <person name="Shimizu K.K."/>
        </authorList>
    </citation>
    <scope>NUCLEOTIDE SEQUENCE</scope>
</reference>
<evidence type="ECO:0000313" key="3">
    <source>
        <dbReference type="Proteomes" id="UP001054889"/>
    </source>
</evidence>
<proteinExistence type="predicted"/>
<protein>
    <submittedName>
        <fullName evidence="2">Uncharacterized protein</fullName>
    </submittedName>
</protein>
<organism evidence="2 3">
    <name type="scientific">Eleusine coracana subsp. coracana</name>
    <dbReference type="NCBI Taxonomy" id="191504"/>
    <lineage>
        <taxon>Eukaryota</taxon>
        <taxon>Viridiplantae</taxon>
        <taxon>Streptophyta</taxon>
        <taxon>Embryophyta</taxon>
        <taxon>Tracheophyta</taxon>
        <taxon>Spermatophyta</taxon>
        <taxon>Magnoliopsida</taxon>
        <taxon>Liliopsida</taxon>
        <taxon>Poales</taxon>
        <taxon>Poaceae</taxon>
        <taxon>PACMAD clade</taxon>
        <taxon>Chloridoideae</taxon>
        <taxon>Cynodonteae</taxon>
        <taxon>Eleusininae</taxon>
        <taxon>Eleusine</taxon>
    </lineage>
</organism>
<keyword evidence="3" id="KW-1185">Reference proteome</keyword>
<name>A0AAV5DG61_ELECO</name>
<dbReference type="EMBL" id="BQKI01000016">
    <property type="protein sequence ID" value="GJN09774.1"/>
    <property type="molecule type" value="Genomic_DNA"/>
</dbReference>
<dbReference type="AlphaFoldDB" id="A0AAV5DG61"/>
<reference evidence="2" key="1">
    <citation type="journal article" date="2018" name="DNA Res.">
        <title>Multiple hybrid de novo genome assembly of finger millet, an orphan allotetraploid crop.</title>
        <authorList>
            <person name="Hatakeyama M."/>
            <person name="Aluri S."/>
            <person name="Balachadran M.T."/>
            <person name="Sivarajan S.R."/>
            <person name="Patrignani A."/>
            <person name="Gruter S."/>
            <person name="Poveda L."/>
            <person name="Shimizu-Inatsugi R."/>
            <person name="Baeten J."/>
            <person name="Francoijs K.J."/>
            <person name="Nataraja K.N."/>
            <person name="Reddy Y.A.N."/>
            <person name="Phadnis S."/>
            <person name="Ravikumar R.L."/>
            <person name="Schlapbach R."/>
            <person name="Sreeman S.M."/>
            <person name="Shimizu K.K."/>
        </authorList>
    </citation>
    <scope>NUCLEOTIDE SEQUENCE</scope>
</reference>
<accession>A0AAV5DG61</accession>
<sequence>MSISFSWHHQPLQVLHAQSRHHPFIPPSSTDAYEAPRSPALPNHCTSITPRCLRASIRFIPPAIGDSLCRSEDRDRSRQKSTDQQKLVESDRQQEKLKH</sequence>
<comment type="caution">
    <text evidence="2">The sequence shown here is derived from an EMBL/GenBank/DDBJ whole genome shotgun (WGS) entry which is preliminary data.</text>
</comment>
<feature type="region of interest" description="Disordered" evidence="1">
    <location>
        <begin position="65"/>
        <end position="99"/>
    </location>
</feature>